<organism evidence="2 3">
    <name type="scientific">Psylliodes chrysocephalus</name>
    <dbReference type="NCBI Taxonomy" id="3402493"/>
    <lineage>
        <taxon>Eukaryota</taxon>
        <taxon>Metazoa</taxon>
        <taxon>Ecdysozoa</taxon>
        <taxon>Arthropoda</taxon>
        <taxon>Hexapoda</taxon>
        <taxon>Insecta</taxon>
        <taxon>Pterygota</taxon>
        <taxon>Neoptera</taxon>
        <taxon>Endopterygota</taxon>
        <taxon>Coleoptera</taxon>
        <taxon>Polyphaga</taxon>
        <taxon>Cucujiformia</taxon>
        <taxon>Chrysomeloidea</taxon>
        <taxon>Chrysomelidae</taxon>
        <taxon>Galerucinae</taxon>
        <taxon>Alticini</taxon>
        <taxon>Psylliodes</taxon>
    </lineage>
</organism>
<dbReference type="OrthoDB" id="6381026at2759"/>
<protein>
    <recommendedName>
        <fullName evidence="4">Endonuclease-reverse transcriptase</fullName>
    </recommendedName>
</protein>
<proteinExistence type="predicted"/>
<feature type="coiled-coil region" evidence="1">
    <location>
        <begin position="17"/>
        <end position="51"/>
    </location>
</feature>
<dbReference type="AlphaFoldDB" id="A0A9P0CZC8"/>
<keyword evidence="1" id="KW-0175">Coiled coil</keyword>
<evidence type="ECO:0008006" key="4">
    <source>
        <dbReference type="Google" id="ProtNLM"/>
    </source>
</evidence>
<sequence length="169" mass="20552">MEEILKKIQEHIQTEDLKHIKLENSKTKKENLELKQEQLRQQIRIEELEREIRKTNLIIYGIKEKRDNLNENLSKIVKDIANKIQVEINEKDDIIDIERMRRTIDNKDRPIMVKLKSGTLRNEMLRETKKLKETEIFLSEDFSKNFQEPRNVLKEEIKRIKRIQSKYEL</sequence>
<name>A0A9P0CZC8_9CUCU</name>
<reference evidence="2" key="1">
    <citation type="submission" date="2022-01" db="EMBL/GenBank/DDBJ databases">
        <authorList>
            <person name="King R."/>
        </authorList>
    </citation>
    <scope>NUCLEOTIDE SEQUENCE</scope>
</reference>
<evidence type="ECO:0000313" key="3">
    <source>
        <dbReference type="Proteomes" id="UP001153636"/>
    </source>
</evidence>
<dbReference type="Gene3D" id="3.30.70.1820">
    <property type="entry name" value="L1 transposable element, RRM domain"/>
    <property type="match status" value="1"/>
</dbReference>
<keyword evidence="3" id="KW-1185">Reference proteome</keyword>
<gene>
    <name evidence="2" type="ORF">PSYICH_LOCUS8554</name>
</gene>
<evidence type="ECO:0000313" key="2">
    <source>
        <dbReference type="EMBL" id="CAH1109140.1"/>
    </source>
</evidence>
<dbReference type="Proteomes" id="UP001153636">
    <property type="component" value="Chromosome 3"/>
</dbReference>
<evidence type="ECO:0000256" key="1">
    <source>
        <dbReference type="SAM" id="Coils"/>
    </source>
</evidence>
<dbReference type="EMBL" id="OV651815">
    <property type="protein sequence ID" value="CAH1109140.1"/>
    <property type="molecule type" value="Genomic_DNA"/>
</dbReference>
<accession>A0A9P0CZC8</accession>